<proteinExistence type="predicted"/>
<feature type="compositionally biased region" description="Low complexity" evidence="1">
    <location>
        <begin position="55"/>
        <end position="65"/>
    </location>
</feature>
<evidence type="ECO:0000313" key="4">
    <source>
        <dbReference type="Proteomes" id="UP000053176"/>
    </source>
</evidence>
<feature type="chain" id="PRO_5007151749" evidence="2">
    <location>
        <begin position="24"/>
        <end position="266"/>
    </location>
</feature>
<comment type="caution">
    <text evidence="3">The sequence shown here is derived from an EMBL/GenBank/DDBJ whole genome shotgun (WGS) entry which is preliminary data.</text>
</comment>
<evidence type="ECO:0000256" key="1">
    <source>
        <dbReference type="SAM" id="MobiDB-lite"/>
    </source>
</evidence>
<feature type="compositionally biased region" description="Gly residues" evidence="1">
    <location>
        <begin position="33"/>
        <end position="54"/>
    </location>
</feature>
<keyword evidence="2" id="KW-0732">Signal</keyword>
<evidence type="ECO:0000256" key="2">
    <source>
        <dbReference type="SAM" id="SignalP"/>
    </source>
</evidence>
<organism evidence="3 4">
    <name type="scientific">Rhizobium loti</name>
    <name type="common">Mesorhizobium loti</name>
    <dbReference type="NCBI Taxonomy" id="381"/>
    <lineage>
        <taxon>Bacteria</taxon>
        <taxon>Pseudomonadati</taxon>
        <taxon>Pseudomonadota</taxon>
        <taxon>Alphaproteobacteria</taxon>
        <taxon>Hyphomicrobiales</taxon>
        <taxon>Phyllobacteriaceae</taxon>
        <taxon>Mesorhizobium</taxon>
    </lineage>
</organism>
<feature type="region of interest" description="Disordered" evidence="1">
    <location>
        <begin position="33"/>
        <end position="101"/>
    </location>
</feature>
<name>A0A117N4K3_RHILI</name>
<dbReference type="OrthoDB" id="8085787at2"/>
<protein>
    <submittedName>
        <fullName evidence="3">Uncharacterized protein</fullName>
    </submittedName>
</protein>
<feature type="signal peptide" evidence="2">
    <location>
        <begin position="1"/>
        <end position="23"/>
    </location>
</feature>
<dbReference type="EMBL" id="LPWA01000068">
    <property type="protein sequence ID" value="KUM27713.1"/>
    <property type="molecule type" value="Genomic_DNA"/>
</dbReference>
<dbReference type="Gene3D" id="1.10.287.1490">
    <property type="match status" value="1"/>
</dbReference>
<accession>A0A117N4K3</accession>
<gene>
    <name evidence="3" type="ORF">AU467_15030</name>
</gene>
<sequence length="266" mass="26318">MTIRKTLLASLAILAVAATPALAGAGGNGGGHGNGGSHGGGNGNGGGNGGGNGNSGASHGNSASAPGHNKGTDTTTADASTDDTATDDTTTAATPKEKNIHSKLGRLNSLQRNINAYMNSKSKKFAGIQAYVTQAAAAQNAQAELDAANAKLAADQAALTDLTTQLADLNATDTTGFTPEQQAALDAQIADVQAQIDAQNTAITDDTQAVADAQTAVDNAPAPDDASLDAALQGMANKPVDQEVTDWAKGVLADKIDQAAASTTTP</sequence>
<dbReference type="Proteomes" id="UP000053176">
    <property type="component" value="Unassembled WGS sequence"/>
</dbReference>
<evidence type="ECO:0000313" key="3">
    <source>
        <dbReference type="EMBL" id="KUM27713.1"/>
    </source>
</evidence>
<dbReference type="AlphaFoldDB" id="A0A117N4K3"/>
<reference evidence="3 4" key="1">
    <citation type="submission" date="2015-12" db="EMBL/GenBank/DDBJ databases">
        <title>Draft genome sequence of Mesorhizobium sp. UFLA 01-765, a multitolerant efficient symbiont and plant-growth promoting strain isolated from Zn-mining soil using Leucaena leucocephala as a trap plant.</title>
        <authorList>
            <person name="Rangel W.M."/>
            <person name="Thijs S."/>
            <person name="Longatti S.M."/>
            <person name="Moreira F.M."/>
            <person name="Weyens N."/>
            <person name="Vangronsveld J."/>
            <person name="Van Hamme J.D."/>
            <person name="Bottos E.M."/>
            <person name="Rineau F."/>
        </authorList>
    </citation>
    <scope>NUCLEOTIDE SEQUENCE [LARGE SCALE GENOMIC DNA]</scope>
    <source>
        <strain evidence="3 4">UFLA 01-765</strain>
    </source>
</reference>